<dbReference type="STRING" id="135208.A0A4Y9ZIV8"/>
<dbReference type="InterPro" id="IPR016181">
    <property type="entry name" value="Acyl_CoA_acyltransferase"/>
</dbReference>
<dbReference type="PANTHER" id="PTHR42791">
    <property type="entry name" value="GNAT FAMILY ACETYLTRANSFERASE"/>
    <property type="match status" value="1"/>
</dbReference>
<dbReference type="AlphaFoldDB" id="A0A4Y9ZIV8"/>
<proteinExistence type="predicted"/>
<keyword evidence="3" id="KW-1185">Reference proteome</keyword>
<accession>A0A4Y9ZIV8</accession>
<evidence type="ECO:0000313" key="3">
    <source>
        <dbReference type="Proteomes" id="UP000298061"/>
    </source>
</evidence>
<dbReference type="GO" id="GO:0016747">
    <property type="term" value="F:acyltransferase activity, transferring groups other than amino-acyl groups"/>
    <property type="evidence" value="ECO:0007669"/>
    <property type="project" value="InterPro"/>
</dbReference>
<comment type="caution">
    <text evidence="2">The sequence shown here is derived from an EMBL/GenBank/DDBJ whole genome shotgun (WGS) entry which is preliminary data.</text>
</comment>
<feature type="domain" description="N-acetyltransferase" evidence="1">
    <location>
        <begin position="134"/>
        <end position="194"/>
    </location>
</feature>
<gene>
    <name evidence="2" type="ORF">EWM64_g9628</name>
</gene>
<name>A0A4Y9ZIV8_9AGAM</name>
<organism evidence="2 3">
    <name type="scientific">Hericium alpestre</name>
    <dbReference type="NCBI Taxonomy" id="135208"/>
    <lineage>
        <taxon>Eukaryota</taxon>
        <taxon>Fungi</taxon>
        <taxon>Dikarya</taxon>
        <taxon>Basidiomycota</taxon>
        <taxon>Agaricomycotina</taxon>
        <taxon>Agaricomycetes</taxon>
        <taxon>Russulales</taxon>
        <taxon>Hericiaceae</taxon>
        <taxon>Hericium</taxon>
    </lineage>
</organism>
<dbReference type="InterPro" id="IPR000182">
    <property type="entry name" value="GNAT_dom"/>
</dbReference>
<dbReference type="CDD" id="cd04301">
    <property type="entry name" value="NAT_SF"/>
    <property type="match status" value="1"/>
</dbReference>
<dbReference type="PANTHER" id="PTHR42791:SF1">
    <property type="entry name" value="N-ACETYLTRANSFERASE DOMAIN-CONTAINING PROTEIN"/>
    <property type="match status" value="1"/>
</dbReference>
<dbReference type="Pfam" id="PF13673">
    <property type="entry name" value="Acetyltransf_10"/>
    <property type="match status" value="1"/>
</dbReference>
<sequence length="216" mass="23873">MPGFSIRLLKKPTATQIDEAVSLCLRAYEGDEGLECLVCGDMSLADPLFRAMVRATALEGEFYVAVNDSEKILGLGLWFGPGKDLFSTEQQRKLGFNDFFGRLSPEGQTWWTQTYPAKMGEFLSHHLGPQGKSNSYYLNCLATDPAFQRKGVAAQIVETVFQKAIADENRLALIATNAKTVLIYESMGFQNKGHVSVDAPTSSVTCTLLTRDMRDK</sequence>
<dbReference type="InterPro" id="IPR052523">
    <property type="entry name" value="Trichothecene_AcTrans"/>
</dbReference>
<dbReference type="Proteomes" id="UP000298061">
    <property type="component" value="Unassembled WGS sequence"/>
</dbReference>
<evidence type="ECO:0000313" key="2">
    <source>
        <dbReference type="EMBL" id="TFY74384.1"/>
    </source>
</evidence>
<evidence type="ECO:0000259" key="1">
    <source>
        <dbReference type="Pfam" id="PF13673"/>
    </source>
</evidence>
<dbReference type="OrthoDB" id="61113at2759"/>
<reference evidence="2 3" key="1">
    <citation type="submission" date="2019-02" db="EMBL/GenBank/DDBJ databases">
        <title>Genome sequencing of the rare red list fungi Hericium alpestre (H. flagellum).</title>
        <authorList>
            <person name="Buettner E."/>
            <person name="Kellner H."/>
        </authorList>
    </citation>
    <scope>NUCLEOTIDE SEQUENCE [LARGE SCALE GENOMIC DNA]</scope>
    <source>
        <strain evidence="2 3">DSM 108284</strain>
    </source>
</reference>
<dbReference type="EMBL" id="SFCI01002117">
    <property type="protein sequence ID" value="TFY74384.1"/>
    <property type="molecule type" value="Genomic_DNA"/>
</dbReference>
<dbReference type="Gene3D" id="3.40.630.30">
    <property type="match status" value="1"/>
</dbReference>
<dbReference type="SUPFAM" id="SSF55729">
    <property type="entry name" value="Acyl-CoA N-acyltransferases (Nat)"/>
    <property type="match status" value="1"/>
</dbReference>
<protein>
    <recommendedName>
        <fullName evidence="1">N-acetyltransferase domain-containing protein</fullName>
    </recommendedName>
</protein>